<proteinExistence type="predicted"/>
<dbReference type="EMBL" id="GBRH01189194">
    <property type="protein sequence ID" value="JAE08702.1"/>
    <property type="molecule type" value="Transcribed_RNA"/>
</dbReference>
<evidence type="ECO:0000313" key="1">
    <source>
        <dbReference type="EMBL" id="JAE08702.1"/>
    </source>
</evidence>
<dbReference type="AlphaFoldDB" id="A0A0A9F8P2"/>
<name>A0A0A9F8P2_ARUDO</name>
<sequence length="50" mass="5601">MGEVCKEGSEGLEYHQRTSHGQGCVEVSYPRARTMTLMGFISSLPQLVWN</sequence>
<reference evidence="1" key="2">
    <citation type="journal article" date="2015" name="Data Brief">
        <title>Shoot transcriptome of the giant reed, Arundo donax.</title>
        <authorList>
            <person name="Barrero R.A."/>
            <person name="Guerrero F.D."/>
            <person name="Moolhuijzen P."/>
            <person name="Goolsby J.A."/>
            <person name="Tidwell J."/>
            <person name="Bellgard S.E."/>
            <person name="Bellgard M.I."/>
        </authorList>
    </citation>
    <scope>NUCLEOTIDE SEQUENCE</scope>
    <source>
        <tissue evidence="1">Shoot tissue taken approximately 20 cm above the soil surface</tissue>
    </source>
</reference>
<organism evidence="1">
    <name type="scientific">Arundo donax</name>
    <name type="common">Giant reed</name>
    <name type="synonym">Donax arundinaceus</name>
    <dbReference type="NCBI Taxonomy" id="35708"/>
    <lineage>
        <taxon>Eukaryota</taxon>
        <taxon>Viridiplantae</taxon>
        <taxon>Streptophyta</taxon>
        <taxon>Embryophyta</taxon>
        <taxon>Tracheophyta</taxon>
        <taxon>Spermatophyta</taxon>
        <taxon>Magnoliopsida</taxon>
        <taxon>Liliopsida</taxon>
        <taxon>Poales</taxon>
        <taxon>Poaceae</taxon>
        <taxon>PACMAD clade</taxon>
        <taxon>Arundinoideae</taxon>
        <taxon>Arundineae</taxon>
        <taxon>Arundo</taxon>
    </lineage>
</organism>
<protein>
    <submittedName>
        <fullName evidence="1">Uncharacterized protein</fullName>
    </submittedName>
</protein>
<accession>A0A0A9F8P2</accession>
<reference evidence="1" key="1">
    <citation type="submission" date="2014-09" db="EMBL/GenBank/DDBJ databases">
        <authorList>
            <person name="Magalhaes I.L.F."/>
            <person name="Oliveira U."/>
            <person name="Santos F.R."/>
            <person name="Vidigal T.H.D.A."/>
            <person name="Brescovit A.D."/>
            <person name="Santos A.J."/>
        </authorList>
    </citation>
    <scope>NUCLEOTIDE SEQUENCE</scope>
    <source>
        <tissue evidence="1">Shoot tissue taken approximately 20 cm above the soil surface</tissue>
    </source>
</reference>